<evidence type="ECO:0000256" key="9">
    <source>
        <dbReference type="ARBA" id="ARBA00064635"/>
    </source>
</evidence>
<sequence length="700" mass="78335">MRIHYRLSEIVGLLSVASCFDSISSGFDLATETSLTLSTIPSGERVYHSSGTQDVESTTDLSKLLSEHFETSIIHSISATSVQSQTNQISCESTVSNDKTQSTDSSPTVSAPSSCSVQASRSALLQTEDLELNESDTTFLSFDEWKKIKLSQDSGREVQPISKPISRPDLSIYRGETIGDDLEIDVDLFTSHTSSANDEPEGKLYKDRFNYASLDCAATIVKTNSEASGANAILHENKDKYLLTPCSASNKFVVIELCQDILVEQIVIANYEFFSSTFQTLRFAVADRFPPKTGWKVLGEVNANNTRNVQKFDISNPLIWARYVRVEVLSHYGNEFYCPISVIRVHGKTMMDDVKLDELEVRYSQKEEIARSVEKKTEECLKEEMAILSLTGKVLDKCQFPDFRSNENLTAIPDLELAGSQCPTSLPYLEFDQFLRNFNHSTCDPAKFQSALDMPSSMPSSSAEESIFKTMMKRLSQLESNSTLSLRYIEEQSKLVSRAFTNLEKNQEKKFDTLVEALNQTILSNLGELSVFSQQLRDSSLKVLDEQKQLNDQLVSETLSRLESVKKDAIFQRRLSYTMLFAFATLLVYVLLSKEAYVDETMVDDGWYINSPQLQKAKDKILIKTGNRKKLNKPLVFEAGRGNSGDYKSDVSASTSSASLYDEFVSEHLDSPEPSGVELTESFDEESMIIESDISTPKAS</sequence>
<gene>
    <name evidence="14" type="ORF">LAME_0G02080G</name>
</gene>
<keyword evidence="4" id="KW-0256">Endoplasmic reticulum</keyword>
<dbReference type="InterPro" id="IPR045120">
    <property type="entry name" value="Suco/Slp1-like"/>
</dbReference>
<evidence type="ECO:0000256" key="1">
    <source>
        <dbReference type="ARBA" id="ARBA00004115"/>
    </source>
</evidence>
<evidence type="ECO:0000256" key="3">
    <source>
        <dbReference type="ARBA" id="ARBA00022729"/>
    </source>
</evidence>
<evidence type="ECO:0000256" key="10">
    <source>
        <dbReference type="ARBA" id="ARBA00075366"/>
    </source>
</evidence>
<keyword evidence="2 12" id="KW-0812">Transmembrane</keyword>
<comment type="subcellular location">
    <subcellularLocation>
        <location evidence="1">Endoplasmic reticulum membrane</location>
        <topology evidence="1">Single-pass type I membrane protein</topology>
    </subcellularLocation>
</comment>
<evidence type="ECO:0000313" key="14">
    <source>
        <dbReference type="EMBL" id="SCU99164.1"/>
    </source>
</evidence>
<dbReference type="InterPro" id="IPR008979">
    <property type="entry name" value="Galactose-bd-like_sf"/>
</dbReference>
<comment type="subunit">
    <text evidence="9">Interacts with EMP65.</text>
</comment>
<comment type="similarity">
    <text evidence="8">Belongs to the SLP1 family.</text>
</comment>
<feature type="compositionally biased region" description="Low complexity" evidence="11">
    <location>
        <begin position="102"/>
        <end position="114"/>
    </location>
</feature>
<dbReference type="GO" id="GO:0034975">
    <property type="term" value="P:protein folding in endoplasmic reticulum"/>
    <property type="evidence" value="ECO:0007669"/>
    <property type="project" value="TreeGrafter"/>
</dbReference>
<evidence type="ECO:0000256" key="2">
    <source>
        <dbReference type="ARBA" id="ARBA00022692"/>
    </source>
</evidence>
<dbReference type="GO" id="GO:0005789">
    <property type="term" value="C:endoplasmic reticulum membrane"/>
    <property type="evidence" value="ECO:0007669"/>
    <property type="project" value="UniProtKB-SubCell"/>
</dbReference>
<reference evidence="15" key="1">
    <citation type="submission" date="2016-03" db="EMBL/GenBank/DDBJ databases">
        <authorList>
            <person name="Devillers Hugo."/>
        </authorList>
    </citation>
    <scope>NUCLEOTIDE SEQUENCE [LARGE SCALE GENOMIC DNA]</scope>
</reference>
<feature type="transmembrane region" description="Helical" evidence="12">
    <location>
        <begin position="575"/>
        <end position="592"/>
    </location>
</feature>
<dbReference type="AlphaFoldDB" id="A0A1G4K5R0"/>
<feature type="domain" description="SUN" evidence="13">
    <location>
        <begin position="185"/>
        <end position="350"/>
    </location>
</feature>
<dbReference type="PANTHER" id="PTHR12953:SF0">
    <property type="entry name" value="SUN DOMAIN-CONTAINING OSSIFICATION FACTOR"/>
    <property type="match status" value="1"/>
</dbReference>
<dbReference type="FunFam" id="2.60.120.260:FF:000099">
    <property type="entry name" value="Uncharacterized protein, isoform C"/>
    <property type="match status" value="1"/>
</dbReference>
<name>A0A1G4K5R0_9SACH</name>
<protein>
    <recommendedName>
        <fullName evidence="10">SUN-like protein 1</fullName>
    </recommendedName>
</protein>
<evidence type="ECO:0000256" key="12">
    <source>
        <dbReference type="SAM" id="Phobius"/>
    </source>
</evidence>
<evidence type="ECO:0000256" key="5">
    <source>
        <dbReference type="ARBA" id="ARBA00022989"/>
    </source>
</evidence>
<evidence type="ECO:0000256" key="4">
    <source>
        <dbReference type="ARBA" id="ARBA00022824"/>
    </source>
</evidence>
<dbReference type="OrthoDB" id="266334at2759"/>
<keyword evidence="15" id="KW-1185">Reference proteome</keyword>
<dbReference type="Pfam" id="PF07738">
    <property type="entry name" value="Sad1_UNC"/>
    <property type="match status" value="1"/>
</dbReference>
<evidence type="ECO:0000256" key="6">
    <source>
        <dbReference type="ARBA" id="ARBA00023136"/>
    </source>
</evidence>
<evidence type="ECO:0000259" key="13">
    <source>
        <dbReference type="PROSITE" id="PS51469"/>
    </source>
</evidence>
<dbReference type="InterPro" id="IPR012919">
    <property type="entry name" value="SUN_dom"/>
</dbReference>
<dbReference type="SUPFAM" id="SSF49785">
    <property type="entry name" value="Galactose-binding domain-like"/>
    <property type="match status" value="1"/>
</dbReference>
<evidence type="ECO:0000256" key="11">
    <source>
        <dbReference type="SAM" id="MobiDB-lite"/>
    </source>
</evidence>
<keyword evidence="7" id="KW-0325">Glycoprotein</keyword>
<keyword evidence="6 12" id="KW-0472">Membrane</keyword>
<organism evidence="14 15">
    <name type="scientific">Lachancea meyersii CBS 8951</name>
    <dbReference type="NCBI Taxonomy" id="1266667"/>
    <lineage>
        <taxon>Eukaryota</taxon>
        <taxon>Fungi</taxon>
        <taxon>Dikarya</taxon>
        <taxon>Ascomycota</taxon>
        <taxon>Saccharomycotina</taxon>
        <taxon>Saccharomycetes</taxon>
        <taxon>Saccharomycetales</taxon>
        <taxon>Saccharomycetaceae</taxon>
        <taxon>Lachancea</taxon>
    </lineage>
</organism>
<evidence type="ECO:0000313" key="15">
    <source>
        <dbReference type="Proteomes" id="UP000191144"/>
    </source>
</evidence>
<dbReference type="Gene3D" id="2.60.120.260">
    <property type="entry name" value="Galactose-binding domain-like"/>
    <property type="match status" value="1"/>
</dbReference>
<accession>A0A1G4K5R0</accession>
<keyword evidence="3" id="KW-0732">Signal</keyword>
<feature type="region of interest" description="Disordered" evidence="11">
    <location>
        <begin position="93"/>
        <end position="114"/>
    </location>
</feature>
<evidence type="ECO:0000256" key="7">
    <source>
        <dbReference type="ARBA" id="ARBA00023180"/>
    </source>
</evidence>
<dbReference type="PANTHER" id="PTHR12953">
    <property type="entry name" value="MEMBRANE PROTEIN CH1 RELATED"/>
    <property type="match status" value="1"/>
</dbReference>
<dbReference type="Proteomes" id="UP000191144">
    <property type="component" value="Chromosome G"/>
</dbReference>
<dbReference type="EMBL" id="LT598484">
    <property type="protein sequence ID" value="SCU99164.1"/>
    <property type="molecule type" value="Genomic_DNA"/>
</dbReference>
<evidence type="ECO:0000256" key="8">
    <source>
        <dbReference type="ARBA" id="ARBA00061226"/>
    </source>
</evidence>
<dbReference type="PROSITE" id="PS51469">
    <property type="entry name" value="SUN"/>
    <property type="match status" value="1"/>
</dbReference>
<keyword evidence="5 12" id="KW-1133">Transmembrane helix</keyword>
<proteinExistence type="inferred from homology"/>